<evidence type="ECO:0000256" key="1">
    <source>
        <dbReference type="SAM" id="Phobius"/>
    </source>
</evidence>
<keyword evidence="1" id="KW-0472">Membrane</keyword>
<accession>A0A285N603</accession>
<feature type="transmembrane region" description="Helical" evidence="1">
    <location>
        <begin position="12"/>
        <end position="34"/>
    </location>
</feature>
<feature type="transmembrane region" description="Helical" evidence="1">
    <location>
        <begin position="40"/>
        <end position="61"/>
    </location>
</feature>
<keyword evidence="1" id="KW-0812">Transmembrane</keyword>
<sequence length="75" mass="8785">MITKILWEAFSVLLLLYGSYLIYVFLWFTAVRVWNVDIGVAKLISGLLVGIILVYSSIKWFKKKKEELKEREETA</sequence>
<reference evidence="3" key="1">
    <citation type="submission" date="2017-09" db="EMBL/GenBank/DDBJ databases">
        <authorList>
            <person name="Varghese N."/>
            <person name="Submissions S."/>
        </authorList>
    </citation>
    <scope>NUCLEOTIDE SEQUENCE [LARGE SCALE GENOMIC DNA]</scope>
    <source>
        <strain evidence="3">DSM 15103</strain>
    </source>
</reference>
<proteinExistence type="predicted"/>
<keyword evidence="3" id="KW-1185">Reference proteome</keyword>
<dbReference type="Proteomes" id="UP000219036">
    <property type="component" value="Unassembled WGS sequence"/>
</dbReference>
<keyword evidence="1" id="KW-1133">Transmembrane helix</keyword>
<evidence type="ECO:0000313" key="2">
    <source>
        <dbReference type="EMBL" id="SNZ03426.1"/>
    </source>
</evidence>
<dbReference type="AlphaFoldDB" id="A0A285N603"/>
<name>A0A285N603_9AQUI</name>
<gene>
    <name evidence="2" type="ORF">SAMN06265182_0377</name>
</gene>
<evidence type="ECO:0000313" key="3">
    <source>
        <dbReference type="Proteomes" id="UP000219036"/>
    </source>
</evidence>
<dbReference type="EMBL" id="OBEI01000001">
    <property type="protein sequence ID" value="SNZ03426.1"/>
    <property type="molecule type" value="Genomic_DNA"/>
</dbReference>
<dbReference type="OrthoDB" id="15512at2"/>
<protein>
    <submittedName>
        <fullName evidence="2">Uncharacterized protein</fullName>
    </submittedName>
</protein>
<organism evidence="2 3">
    <name type="scientific">Persephonella hydrogeniphila</name>
    <dbReference type="NCBI Taxonomy" id="198703"/>
    <lineage>
        <taxon>Bacteria</taxon>
        <taxon>Pseudomonadati</taxon>
        <taxon>Aquificota</taxon>
        <taxon>Aquificia</taxon>
        <taxon>Aquificales</taxon>
        <taxon>Hydrogenothermaceae</taxon>
        <taxon>Persephonella</taxon>
    </lineage>
</organism>
<dbReference type="RefSeq" id="WP_096999565.1">
    <property type="nucleotide sequence ID" value="NZ_OBEI01000001.1"/>
</dbReference>